<dbReference type="GO" id="GO:0006526">
    <property type="term" value="P:L-arginine biosynthetic process"/>
    <property type="evidence" value="ECO:0007669"/>
    <property type="project" value="UniProtKB-UniRule"/>
</dbReference>
<dbReference type="PANTHER" id="PTHR11986:SF79">
    <property type="entry name" value="ACETYLORNITHINE AMINOTRANSFERASE, MITOCHONDRIAL"/>
    <property type="match status" value="1"/>
</dbReference>
<dbReference type="RefSeq" id="WP_138649059.1">
    <property type="nucleotide sequence ID" value="NZ_VCKW01000239.1"/>
</dbReference>
<evidence type="ECO:0000256" key="4">
    <source>
        <dbReference type="ARBA" id="ARBA00022898"/>
    </source>
</evidence>
<dbReference type="GO" id="GO:0042802">
    <property type="term" value="F:identical protein binding"/>
    <property type="evidence" value="ECO:0007669"/>
    <property type="project" value="TreeGrafter"/>
</dbReference>
<keyword evidence="2 5" id="KW-0028">Amino-acid biosynthesis</keyword>
<comment type="cofactor">
    <cofactor evidence="5">
        <name>pyridoxal 5'-phosphate</name>
        <dbReference type="ChEBI" id="CHEBI:597326"/>
    </cofactor>
    <text evidence="5">Binds 1 pyridoxal phosphate per subunit.</text>
</comment>
<dbReference type="InterPro" id="IPR050103">
    <property type="entry name" value="Class-III_PLP-dep_AT"/>
</dbReference>
<sequence length="397" mass="40889">MSDLRARFEAAFMPNYGVPPVALARGEGCRVWDTGGREYLDLIAGIAVTSLGHGHPALVEAVSSQVATLAHTSNLVLHEPEVLLAERLLGLLGGDGRVFLSNSGTEANECALKLAIKYGKSNGRSYFVAAENGFHGRSMGALSLTGKAAIREPFGPFGIDVRFVPYGDADALKAAVDENCAAVFLEPTQGEAGVVPPPDGYFAAARAICDATGALFVADEIQSAIGRTGTWFAFQHENARPDVLTLAKGLGGGLPIGACVAFGPHGDLFAKGDHGSTFGGNPVSAAAALAVLTTIEKDGLLANAASVGETLADGLRAIDHRLLDGVRGRGLWRAAVLTGPHAPAVEAAARDAGFLINAVAPDALRLAPPLILTAEQARSFTAAFPAILDSAAPEPEN</sequence>
<evidence type="ECO:0000313" key="6">
    <source>
        <dbReference type="EMBL" id="TMQ91066.1"/>
    </source>
</evidence>
<proteinExistence type="inferred from homology"/>
<dbReference type="UniPathway" id="UPA00068">
    <property type="reaction ID" value="UER00109"/>
</dbReference>
<dbReference type="EMBL" id="VCKW01000239">
    <property type="protein sequence ID" value="TMQ91066.1"/>
    <property type="molecule type" value="Genomic_DNA"/>
</dbReference>
<dbReference type="Gene3D" id="3.90.1150.10">
    <property type="entry name" value="Aspartate Aminotransferase, domain 1"/>
    <property type="match status" value="1"/>
</dbReference>
<keyword evidence="1 5" id="KW-0032">Aminotransferase</keyword>
<dbReference type="InterPro" id="IPR049704">
    <property type="entry name" value="Aminotrans_3_PPA_site"/>
</dbReference>
<evidence type="ECO:0000256" key="1">
    <source>
        <dbReference type="ARBA" id="ARBA00022576"/>
    </source>
</evidence>
<feature type="binding site" evidence="5">
    <location>
        <position position="277"/>
    </location>
    <ligand>
        <name>pyridoxal 5'-phosphate</name>
        <dbReference type="ChEBI" id="CHEBI:597326"/>
    </ligand>
</feature>
<dbReference type="GO" id="GO:0005737">
    <property type="term" value="C:cytoplasm"/>
    <property type="evidence" value="ECO:0007669"/>
    <property type="project" value="UniProtKB-SubCell"/>
</dbReference>
<dbReference type="GO" id="GO:0003992">
    <property type="term" value="F:N2-acetyl-L-ornithine:2-oxoglutarate 5-aminotransferase activity"/>
    <property type="evidence" value="ECO:0007669"/>
    <property type="project" value="UniProtKB-UniRule"/>
</dbReference>
<feature type="modified residue" description="N6-(pyridoxal phosphate)lysine" evidence="5">
    <location>
        <position position="248"/>
    </location>
</feature>
<dbReference type="GO" id="GO:0030170">
    <property type="term" value="F:pyridoxal phosphate binding"/>
    <property type="evidence" value="ECO:0007669"/>
    <property type="project" value="InterPro"/>
</dbReference>
<evidence type="ECO:0000256" key="2">
    <source>
        <dbReference type="ARBA" id="ARBA00022605"/>
    </source>
</evidence>
<feature type="binding site" evidence="5">
    <location>
        <begin position="104"/>
        <end position="105"/>
    </location>
    <ligand>
        <name>pyridoxal 5'-phosphate</name>
        <dbReference type="ChEBI" id="CHEBI:597326"/>
    </ligand>
</feature>
<comment type="subunit">
    <text evidence="5">Homodimer.</text>
</comment>
<accession>A0A5C4J2S7</accession>
<dbReference type="Pfam" id="PF00202">
    <property type="entry name" value="Aminotran_3"/>
    <property type="match status" value="1"/>
</dbReference>
<dbReference type="OrthoDB" id="3699548at2"/>
<comment type="similarity">
    <text evidence="5">Belongs to the class-III pyridoxal-phosphate-dependent aminotransferase family. ArgD subfamily.</text>
</comment>
<feature type="binding site" evidence="5">
    <location>
        <position position="137"/>
    </location>
    <ligand>
        <name>N(2)-acetyl-L-ornithine</name>
        <dbReference type="ChEBI" id="CHEBI:57805"/>
    </ligand>
</feature>
<dbReference type="SUPFAM" id="SSF53383">
    <property type="entry name" value="PLP-dependent transferases"/>
    <property type="match status" value="1"/>
</dbReference>
<comment type="pathway">
    <text evidence="5">Amino-acid biosynthesis; L-arginine biosynthesis; N(2)-acetyl-L-ornithine from L-glutamate: step 4/4.</text>
</comment>
<dbReference type="PANTHER" id="PTHR11986">
    <property type="entry name" value="AMINOTRANSFERASE CLASS III"/>
    <property type="match status" value="1"/>
</dbReference>
<dbReference type="CDD" id="cd00610">
    <property type="entry name" value="OAT_like"/>
    <property type="match status" value="1"/>
</dbReference>
<feature type="binding site" evidence="5">
    <location>
        <position position="276"/>
    </location>
    <ligand>
        <name>N(2)-acetyl-L-ornithine</name>
        <dbReference type="ChEBI" id="CHEBI:57805"/>
    </ligand>
</feature>
<keyword evidence="4 5" id="KW-0663">Pyridoxal phosphate</keyword>
<reference evidence="6 7" key="1">
    <citation type="submission" date="2019-05" db="EMBL/GenBank/DDBJ databases">
        <title>Draft genome sequence of Actinomadura sp. 14C53.</title>
        <authorList>
            <person name="Saricaoglu S."/>
            <person name="Isik K."/>
        </authorList>
    </citation>
    <scope>NUCLEOTIDE SEQUENCE [LARGE SCALE GENOMIC DNA]</scope>
    <source>
        <strain evidence="6 7">14C53</strain>
    </source>
</reference>
<comment type="catalytic activity">
    <reaction evidence="5">
        <text>N(2)-acetyl-L-ornithine + 2-oxoglutarate = N-acetyl-L-glutamate 5-semialdehyde + L-glutamate</text>
        <dbReference type="Rhea" id="RHEA:18049"/>
        <dbReference type="ChEBI" id="CHEBI:16810"/>
        <dbReference type="ChEBI" id="CHEBI:29123"/>
        <dbReference type="ChEBI" id="CHEBI:29985"/>
        <dbReference type="ChEBI" id="CHEBI:57805"/>
        <dbReference type="EC" id="2.6.1.11"/>
    </reaction>
</comment>
<keyword evidence="5" id="KW-0055">Arginine biosynthesis</keyword>
<organism evidence="6 7">
    <name type="scientific">Actinomadura soli</name>
    <dbReference type="NCBI Taxonomy" id="2508997"/>
    <lineage>
        <taxon>Bacteria</taxon>
        <taxon>Bacillati</taxon>
        <taxon>Actinomycetota</taxon>
        <taxon>Actinomycetes</taxon>
        <taxon>Streptosporangiales</taxon>
        <taxon>Thermomonosporaceae</taxon>
        <taxon>Actinomadura</taxon>
    </lineage>
</organism>
<keyword evidence="7" id="KW-1185">Reference proteome</keyword>
<comment type="miscellaneous">
    <text evidence="5">May also have succinyldiaminopimelate aminotransferase activity, thus carrying out the corresponding step in lysine biosynthesis.</text>
</comment>
<evidence type="ECO:0000313" key="7">
    <source>
        <dbReference type="Proteomes" id="UP000309174"/>
    </source>
</evidence>
<dbReference type="NCBIfam" id="TIGR00707">
    <property type="entry name" value="argD"/>
    <property type="match status" value="1"/>
</dbReference>
<dbReference type="PROSITE" id="PS00600">
    <property type="entry name" value="AA_TRANSFER_CLASS_3"/>
    <property type="match status" value="1"/>
</dbReference>
<dbReference type="Gene3D" id="3.40.640.10">
    <property type="entry name" value="Type I PLP-dependent aspartate aminotransferase-like (Major domain)"/>
    <property type="match status" value="1"/>
</dbReference>
<dbReference type="PIRSF" id="PIRSF000521">
    <property type="entry name" value="Transaminase_4ab_Lys_Orn"/>
    <property type="match status" value="1"/>
</dbReference>
<dbReference type="InterPro" id="IPR015424">
    <property type="entry name" value="PyrdxlP-dep_Trfase"/>
</dbReference>
<dbReference type="InterPro" id="IPR004636">
    <property type="entry name" value="AcOrn/SuccOrn_fam"/>
</dbReference>
<dbReference type="Proteomes" id="UP000309174">
    <property type="component" value="Unassembled WGS sequence"/>
</dbReference>
<keyword evidence="5" id="KW-0963">Cytoplasm</keyword>
<evidence type="ECO:0000256" key="5">
    <source>
        <dbReference type="HAMAP-Rule" id="MF_01107"/>
    </source>
</evidence>
<dbReference type="InterPro" id="IPR005814">
    <property type="entry name" value="Aminotrans_3"/>
</dbReference>
<name>A0A5C4J2S7_9ACTN</name>
<dbReference type="EC" id="2.6.1.11" evidence="5"/>
<dbReference type="InterPro" id="IPR015422">
    <property type="entry name" value="PyrdxlP-dep_Trfase_small"/>
</dbReference>
<dbReference type="NCBIfam" id="NF002874">
    <property type="entry name" value="PRK03244.1"/>
    <property type="match status" value="1"/>
</dbReference>
<dbReference type="AlphaFoldDB" id="A0A5C4J2S7"/>
<gene>
    <name evidence="5" type="primary">argD</name>
    <name evidence="6" type="ORF">ETD83_32620</name>
</gene>
<protein>
    <recommendedName>
        <fullName evidence="5">Acetylornithine aminotransferase</fullName>
        <shortName evidence="5">ACOAT</shortName>
        <ecNumber evidence="5">2.6.1.11</ecNumber>
    </recommendedName>
</protein>
<dbReference type="HAMAP" id="MF_01107">
    <property type="entry name" value="ArgD_aminotrans_3"/>
    <property type="match status" value="1"/>
</dbReference>
<comment type="caution">
    <text evidence="6">The sequence shown here is derived from an EMBL/GenBank/DDBJ whole genome shotgun (WGS) entry which is preliminary data.</text>
</comment>
<dbReference type="FunFam" id="3.40.640.10:FF:000004">
    <property type="entry name" value="Acetylornithine aminotransferase"/>
    <property type="match status" value="1"/>
</dbReference>
<keyword evidence="3 5" id="KW-0808">Transferase</keyword>
<feature type="binding site" evidence="5">
    <location>
        <begin position="219"/>
        <end position="222"/>
    </location>
    <ligand>
        <name>pyridoxal 5'-phosphate</name>
        <dbReference type="ChEBI" id="CHEBI:597326"/>
    </ligand>
</feature>
<feature type="binding site" evidence="5">
    <location>
        <position position="134"/>
    </location>
    <ligand>
        <name>pyridoxal 5'-phosphate</name>
        <dbReference type="ChEBI" id="CHEBI:597326"/>
    </ligand>
</feature>
<dbReference type="InterPro" id="IPR015421">
    <property type="entry name" value="PyrdxlP-dep_Trfase_major"/>
</dbReference>
<comment type="subcellular location">
    <subcellularLocation>
        <location evidence="5">Cytoplasm</location>
    </subcellularLocation>
</comment>
<evidence type="ECO:0000256" key="3">
    <source>
        <dbReference type="ARBA" id="ARBA00022679"/>
    </source>
</evidence>